<keyword evidence="3" id="KW-1185">Reference proteome</keyword>
<proteinExistence type="predicted"/>
<gene>
    <name evidence="2" type="ORF">CKALI_00295</name>
</gene>
<evidence type="ECO:0000256" key="1">
    <source>
        <dbReference type="SAM" id="MobiDB-lite"/>
    </source>
</evidence>
<reference evidence="3" key="1">
    <citation type="submission" date="2019-11" db="EMBL/GenBank/DDBJ databases">
        <title>Complete genome sequence of Corynebacterium kalinowskii 1959, a novel Corynebacterium species isolated from soil of a small paddock in Vilsendorf, Germany.</title>
        <authorList>
            <person name="Schaffert L."/>
            <person name="Ruwe M."/>
            <person name="Milse J."/>
            <person name="Hanuschka K."/>
            <person name="Ortseifen V."/>
            <person name="Droste J."/>
            <person name="Brandt D."/>
            <person name="Schlueter L."/>
            <person name="Kutter Y."/>
            <person name="Vinke S."/>
            <person name="Viehoefer P."/>
            <person name="Jacob L."/>
            <person name="Luebke N.-C."/>
            <person name="Schulte-Berndt E."/>
            <person name="Hain C."/>
            <person name="Linder M."/>
            <person name="Schmidt P."/>
            <person name="Wollenschlaeger L."/>
            <person name="Luttermann T."/>
            <person name="Thieme E."/>
            <person name="Hassa J."/>
            <person name="Haak M."/>
            <person name="Wittchen M."/>
            <person name="Mentz A."/>
            <person name="Persicke M."/>
            <person name="Busche T."/>
            <person name="Ruckert C."/>
        </authorList>
    </citation>
    <scope>NUCLEOTIDE SEQUENCE [LARGE SCALE GENOMIC DNA]</scope>
    <source>
        <strain evidence="3">1959</strain>
    </source>
</reference>
<evidence type="ECO:0000313" key="3">
    <source>
        <dbReference type="Proteomes" id="UP000427071"/>
    </source>
</evidence>
<feature type="compositionally biased region" description="Polar residues" evidence="1">
    <location>
        <begin position="1"/>
        <end position="20"/>
    </location>
</feature>
<dbReference type="EMBL" id="CP046452">
    <property type="protein sequence ID" value="QGU00960.1"/>
    <property type="molecule type" value="Genomic_DNA"/>
</dbReference>
<name>A0A6B8VUL7_9CORY</name>
<evidence type="ECO:0000313" key="2">
    <source>
        <dbReference type="EMBL" id="QGU00960.1"/>
    </source>
</evidence>
<dbReference type="AlphaFoldDB" id="A0A6B8VUL7"/>
<sequence length="36" mass="3566">MTSLTSTQSESSRTNRTSGPALTALSVGGAVAKLGQ</sequence>
<protein>
    <submittedName>
        <fullName evidence="2">Uncharacterized protein</fullName>
    </submittedName>
</protein>
<accession>A0A6B8VUL7</accession>
<dbReference type="Proteomes" id="UP000427071">
    <property type="component" value="Chromosome"/>
</dbReference>
<organism evidence="2 3">
    <name type="scientific">Corynebacterium kalinowskii</name>
    <dbReference type="NCBI Taxonomy" id="2675216"/>
    <lineage>
        <taxon>Bacteria</taxon>
        <taxon>Bacillati</taxon>
        <taxon>Actinomycetota</taxon>
        <taxon>Actinomycetes</taxon>
        <taxon>Mycobacteriales</taxon>
        <taxon>Corynebacteriaceae</taxon>
        <taxon>Corynebacterium</taxon>
    </lineage>
</organism>
<dbReference type="KEGG" id="ckw:CKALI_00295"/>
<feature type="region of interest" description="Disordered" evidence="1">
    <location>
        <begin position="1"/>
        <end position="36"/>
    </location>
</feature>